<reference evidence="3" key="1">
    <citation type="journal article" date="2019" name="Int. J. Syst. Evol. Microbiol.">
        <title>The Global Catalogue of Microorganisms (GCM) 10K type strain sequencing project: providing services to taxonomists for standard genome sequencing and annotation.</title>
        <authorList>
            <consortium name="The Broad Institute Genomics Platform"/>
            <consortium name="The Broad Institute Genome Sequencing Center for Infectious Disease"/>
            <person name="Wu L."/>
            <person name="Ma J."/>
        </authorList>
    </citation>
    <scope>NUCLEOTIDE SEQUENCE [LARGE SCALE GENOMIC DNA]</scope>
    <source>
        <strain evidence="3">DT92</strain>
    </source>
</reference>
<dbReference type="InterPro" id="IPR011600">
    <property type="entry name" value="Pept_C14_caspase"/>
</dbReference>
<organism evidence="2 3">
    <name type="scientific">Aquimarina celericrescens</name>
    <dbReference type="NCBI Taxonomy" id="1964542"/>
    <lineage>
        <taxon>Bacteria</taxon>
        <taxon>Pseudomonadati</taxon>
        <taxon>Bacteroidota</taxon>
        <taxon>Flavobacteriia</taxon>
        <taxon>Flavobacteriales</taxon>
        <taxon>Flavobacteriaceae</taxon>
        <taxon>Aquimarina</taxon>
    </lineage>
</organism>
<dbReference type="EMBL" id="JBHUHY010000002">
    <property type="protein sequence ID" value="MFD2185188.1"/>
    <property type="molecule type" value="Genomic_DNA"/>
</dbReference>
<evidence type="ECO:0000313" key="3">
    <source>
        <dbReference type="Proteomes" id="UP001597344"/>
    </source>
</evidence>
<evidence type="ECO:0000313" key="2">
    <source>
        <dbReference type="EMBL" id="MFD2185188.1"/>
    </source>
</evidence>
<accession>A0ABW5AQD5</accession>
<dbReference type="InterPro" id="IPR050452">
    <property type="entry name" value="Metacaspase"/>
</dbReference>
<dbReference type="Gene3D" id="3.40.50.1110">
    <property type="entry name" value="SGNH hydrolase"/>
    <property type="match status" value="1"/>
</dbReference>
<keyword evidence="3" id="KW-1185">Reference proteome</keyword>
<dbReference type="Pfam" id="PF00656">
    <property type="entry name" value="Peptidase_C14"/>
    <property type="match status" value="1"/>
</dbReference>
<dbReference type="PANTHER" id="PTHR48104:SF30">
    <property type="entry name" value="METACASPASE-1"/>
    <property type="match status" value="1"/>
</dbReference>
<dbReference type="Gene3D" id="3.40.50.1460">
    <property type="match status" value="1"/>
</dbReference>
<sequence length="964" mass="111196">MNLYTLLVGINEYELYPLQQCVSDVNKVETYLNTLNTSYDAIFIKKLTDEKATKSGILNIINNFLTKANDNDVVLFYYSGHGALEESLSRFSDVHSGLIECLVCYSQEDKNKTSFLLADKELRYIFSKFKNEPHLVTVFDCCHSGDIVRSLSTVKNNDSRQRKLSSVFPPRAYEDFIFSNEIKEGDLKSKKVTSLIPYKNSIHLSACLSSESSWEDAKGGVFTRYLLQLLQAKNSKISYLDITKWAKISLKDITNKKQTPTLSVQGKGKIDHYCSWLNLTPKQSYIDQGKILFNNRNGWYYNKGQLFGIKKGSEITIKIDQIKSIPTKITEVNLEDSLIQDPIENGVLLDFTQSYAVETETIFDSLRIHICDLDKDQNAKQQITKVIQGTPRILLSTASEASFFVTIFNQTAYITLPDDVYRPLAVQVDLLATSKEELDQRLSNQLESLLKWNYYNTLENPEGGFSEIPIKVEIRVNDNSNWSDITNTNHELVTIENSLTRNNEYYQKYQIKVSNISKQEIFVTALLLGSDLAISSDPLDHQTKQLKPGESIMFYEHSSAPYAGWSLDSYKEIYNWKYDWLIYKFIVNDKEDITPSIPGMNQVGLTPPMTHYGNLMGHGAISDFLPDKTKWAVFTSSLQLINPNYNTIGSKIIDNWKWYSNHEIVAPFINFLYTKPEQKGFAIDTKVKSSTTLKEVKTKDVSGLLIKLGNHLDDKRRYRRFKKSKRLFPELPVIVAEGDSWFLFPFLVKDTLDYVMEKYPLRSIAAAGDEIQNYRESRQLLKEIEKERPKYVLISGGGNDIIGPEIVNILKNGMPSGLQPSEYLNSTYTQKTKDIEGTYNYFFNRIHEFDFVEQVFVHGYDYVRADHHHKTIKNGWVNKYLIEKGIITIEDRSNVIQYLIDRFNQLLKEITDKHKNATYIDMRTLVKKNEWYDEIHPNDKGFAKIGQKFLEAINQLEYIHYENM</sequence>
<comment type="caution">
    <text evidence="2">The sequence shown here is derived from an EMBL/GenBank/DDBJ whole genome shotgun (WGS) entry which is preliminary data.</text>
</comment>
<dbReference type="InterPro" id="IPR001087">
    <property type="entry name" value="GDSL"/>
</dbReference>
<dbReference type="RefSeq" id="WP_378318142.1">
    <property type="nucleotide sequence ID" value="NZ_JBHUHY010000002.1"/>
</dbReference>
<dbReference type="InterPro" id="IPR036514">
    <property type="entry name" value="SGNH_hydro_sf"/>
</dbReference>
<dbReference type="Pfam" id="PF00657">
    <property type="entry name" value="Lipase_GDSL"/>
    <property type="match status" value="1"/>
</dbReference>
<dbReference type="PANTHER" id="PTHR48104">
    <property type="entry name" value="METACASPASE-4"/>
    <property type="match status" value="1"/>
</dbReference>
<proteinExistence type="predicted"/>
<protein>
    <submittedName>
        <fullName evidence="2">Caspase family protein</fullName>
    </submittedName>
</protein>
<evidence type="ECO:0000259" key="1">
    <source>
        <dbReference type="Pfam" id="PF00656"/>
    </source>
</evidence>
<feature type="domain" description="Peptidase C14 caspase" evidence="1">
    <location>
        <begin position="6"/>
        <end position="264"/>
    </location>
</feature>
<dbReference type="InterPro" id="IPR029030">
    <property type="entry name" value="Caspase-like_dom_sf"/>
</dbReference>
<dbReference type="CDD" id="cd00229">
    <property type="entry name" value="SGNH_hydrolase"/>
    <property type="match status" value="1"/>
</dbReference>
<gene>
    <name evidence="2" type="ORF">ACFSJT_00165</name>
</gene>
<dbReference type="Proteomes" id="UP001597344">
    <property type="component" value="Unassembled WGS sequence"/>
</dbReference>
<name>A0ABW5AQD5_9FLAO</name>
<dbReference type="SUPFAM" id="SSF52129">
    <property type="entry name" value="Caspase-like"/>
    <property type="match status" value="1"/>
</dbReference>
<dbReference type="SUPFAM" id="SSF52266">
    <property type="entry name" value="SGNH hydrolase"/>
    <property type="match status" value="1"/>
</dbReference>